<dbReference type="PROSITE" id="PS50914">
    <property type="entry name" value="BON"/>
    <property type="match status" value="2"/>
</dbReference>
<dbReference type="EMBL" id="CP058952">
    <property type="protein sequence ID" value="QLI82316.1"/>
    <property type="molecule type" value="Genomic_DNA"/>
</dbReference>
<protein>
    <submittedName>
        <fullName evidence="3">BON domain-containing protein</fullName>
    </submittedName>
</protein>
<accession>A0A7D5VAV2</accession>
<evidence type="ECO:0000313" key="3">
    <source>
        <dbReference type="EMBL" id="QLI82316.1"/>
    </source>
</evidence>
<dbReference type="PANTHER" id="PTHR34606:SF15">
    <property type="entry name" value="BON DOMAIN-CONTAINING PROTEIN"/>
    <property type="match status" value="1"/>
</dbReference>
<organism evidence="3 4">
    <name type="scientific">Chitinibacter fontanus</name>
    <dbReference type="NCBI Taxonomy" id="1737446"/>
    <lineage>
        <taxon>Bacteria</taxon>
        <taxon>Pseudomonadati</taxon>
        <taxon>Pseudomonadota</taxon>
        <taxon>Betaproteobacteria</taxon>
        <taxon>Neisseriales</taxon>
        <taxon>Chitinibacteraceae</taxon>
        <taxon>Chitinibacter</taxon>
    </lineage>
</organism>
<dbReference type="PROSITE" id="PS51257">
    <property type="entry name" value="PROKAR_LIPOPROTEIN"/>
    <property type="match status" value="1"/>
</dbReference>
<dbReference type="AlphaFoldDB" id="A0A7D5VAV2"/>
<evidence type="ECO:0000259" key="2">
    <source>
        <dbReference type="PROSITE" id="PS50914"/>
    </source>
</evidence>
<feature type="signal peptide" evidence="1">
    <location>
        <begin position="1"/>
        <end position="18"/>
    </location>
</feature>
<dbReference type="RefSeq" id="WP_180306397.1">
    <property type="nucleotide sequence ID" value="NZ_CP058952.1"/>
</dbReference>
<dbReference type="PANTHER" id="PTHR34606">
    <property type="entry name" value="BON DOMAIN-CONTAINING PROTEIN"/>
    <property type="match status" value="1"/>
</dbReference>
<dbReference type="SMART" id="SM00749">
    <property type="entry name" value="BON"/>
    <property type="match status" value="2"/>
</dbReference>
<dbReference type="Pfam" id="PF04972">
    <property type="entry name" value="BON"/>
    <property type="match status" value="2"/>
</dbReference>
<gene>
    <name evidence="3" type="ORF">HZU75_12725</name>
</gene>
<dbReference type="Proteomes" id="UP000510822">
    <property type="component" value="Chromosome"/>
</dbReference>
<sequence length="194" mass="20364">MKRLLSTALLAASLGLSACVPLVVVGGVAVGAWFGSDPRPTASIKKDTELGANIDAKIRDEWHEKVHVSVNTFNGQVLLTGEVPDAASKAKAEQFARSFADTKRVYNDLYVGALSTTGERFNDAQLTTRVKSALLASGGDLAAVHIQVITDRTVVYLLGMSPPALADKAANIAASVSGVSRVVKLVQPLQALPQ</sequence>
<keyword evidence="4" id="KW-1185">Reference proteome</keyword>
<proteinExistence type="predicted"/>
<feature type="domain" description="BON" evidence="2">
    <location>
        <begin position="122"/>
        <end position="193"/>
    </location>
</feature>
<keyword evidence="1" id="KW-0732">Signal</keyword>
<reference evidence="3 4" key="1">
    <citation type="journal article" date="2016" name="Int. J. Syst. Evol. Microbiol.">
        <title>Chitinibacter fontanus sp. nov., isolated from a spring.</title>
        <authorList>
            <person name="Sheu S.Y."/>
            <person name="Li Y.S."/>
            <person name="Young C.C."/>
            <person name="Chen W.M."/>
        </authorList>
    </citation>
    <scope>NUCLEOTIDE SEQUENCE [LARGE SCALE GENOMIC DNA]</scope>
    <source>
        <strain evidence="3 4">STM-7</strain>
    </source>
</reference>
<dbReference type="KEGG" id="cfon:HZU75_12725"/>
<dbReference type="Gene3D" id="3.30.1340.30">
    <property type="match status" value="1"/>
</dbReference>
<feature type="domain" description="BON" evidence="2">
    <location>
        <begin position="46"/>
        <end position="113"/>
    </location>
</feature>
<dbReference type="InterPro" id="IPR051686">
    <property type="entry name" value="Lipoprotein_DolP"/>
</dbReference>
<dbReference type="InterPro" id="IPR007055">
    <property type="entry name" value="BON_dom"/>
</dbReference>
<evidence type="ECO:0000256" key="1">
    <source>
        <dbReference type="SAM" id="SignalP"/>
    </source>
</evidence>
<dbReference type="InterPro" id="IPR014004">
    <property type="entry name" value="Transpt-assoc_nodulatn_dom_bac"/>
</dbReference>
<feature type="chain" id="PRO_5029013991" evidence="1">
    <location>
        <begin position="19"/>
        <end position="194"/>
    </location>
</feature>
<name>A0A7D5VAV2_9NEIS</name>
<evidence type="ECO:0000313" key="4">
    <source>
        <dbReference type="Proteomes" id="UP000510822"/>
    </source>
</evidence>